<dbReference type="RefSeq" id="WP_187150348.1">
    <property type="nucleotide sequence ID" value="NZ_LWUJ01000012.1"/>
</dbReference>
<reference evidence="2" key="1">
    <citation type="submission" date="2016-04" db="EMBL/GenBank/DDBJ databases">
        <authorList>
            <person name="Quiroz-Castaneda R.E."/>
            <person name="Martinez-Ocampo F."/>
        </authorList>
    </citation>
    <scope>NUCLEOTIDE SEQUENCE [LARGE SCALE GENOMIC DNA]</scope>
    <source>
        <strain evidence="2">INIFAP01</strain>
    </source>
</reference>
<gene>
    <name evidence="1" type="ORF">A6V39_03555</name>
</gene>
<dbReference type="Proteomes" id="UP000077623">
    <property type="component" value="Unassembled WGS sequence"/>
</dbReference>
<dbReference type="STRING" id="432608.A6V39_03555"/>
<dbReference type="EMBL" id="LWUJ01000012">
    <property type="protein sequence ID" value="OAL09962.1"/>
    <property type="molecule type" value="Genomic_DNA"/>
</dbReference>
<protein>
    <submittedName>
        <fullName evidence="1">Uncharacterized protein</fullName>
    </submittedName>
</protein>
<name>A0A1A9QBK1_9MOLU</name>
<evidence type="ECO:0000313" key="1">
    <source>
        <dbReference type="EMBL" id="OAL09962.1"/>
    </source>
</evidence>
<sequence length="233" mass="25685">MFTTKSIGIGTGLITGVAGLTVAVGYSTDLFDSKELSNPNTQINESSDRSVLHSISGKLKEEGFIVLNTTKNENSDWTTILTAYKLEKTNTFTGQEDKGSNVNEAYLQSKCAEILNNKADDISNYKLAKRWCVKEETINTILQKRGYTVLSAGEDKSNETNAWKKLVQELLKDNSKFAVAKLTQGPQKEDMNIKALKAGCQTLKTEETKTTSSDFETNIELTQSWCSVKGNVS</sequence>
<proteinExistence type="predicted"/>
<comment type="caution">
    <text evidence="1">The sequence shown here is derived from an EMBL/GenBank/DDBJ whole genome shotgun (WGS) entry which is preliminary data.</text>
</comment>
<dbReference type="AlphaFoldDB" id="A0A1A9QBK1"/>
<organism evidence="1 2">
    <name type="scientific">Candidatus Mycoplasma haematobovis</name>
    <dbReference type="NCBI Taxonomy" id="432608"/>
    <lineage>
        <taxon>Bacteria</taxon>
        <taxon>Bacillati</taxon>
        <taxon>Mycoplasmatota</taxon>
        <taxon>Mollicutes</taxon>
        <taxon>Mycoplasmataceae</taxon>
        <taxon>Mycoplasma</taxon>
    </lineage>
</organism>
<keyword evidence="2" id="KW-1185">Reference proteome</keyword>
<accession>A0A1A9QBK1</accession>
<evidence type="ECO:0000313" key="2">
    <source>
        <dbReference type="Proteomes" id="UP000077623"/>
    </source>
</evidence>